<reference evidence="1 2" key="1">
    <citation type="journal article" date="2014" name="Genome Biol. Evol.">
        <title>Acetic acid bacteria genomes reveal functional traits for adaptation to life in insect guts.</title>
        <authorList>
            <person name="Chouaia B."/>
            <person name="Gaiarsa S."/>
            <person name="Crotti E."/>
            <person name="Comandatore F."/>
            <person name="Degli Esposti M."/>
            <person name="Ricci I."/>
            <person name="Alma A."/>
            <person name="Favia G."/>
            <person name="Bandi C."/>
            <person name="Daffonchio D."/>
        </authorList>
    </citation>
    <scope>NUCLEOTIDE SEQUENCE [LARGE SCALE GENOMIC DNA]</scope>
    <source>
        <strain evidence="1 2">SF2.1</strain>
    </source>
</reference>
<protein>
    <submittedName>
        <fullName evidence="1">Uncharacterized protein</fullName>
    </submittedName>
</protein>
<name>A0A060QLN3_9PROT</name>
<organism evidence="1 2">
    <name type="scientific">Asaia bogorensis</name>
    <dbReference type="NCBI Taxonomy" id="91915"/>
    <lineage>
        <taxon>Bacteria</taxon>
        <taxon>Pseudomonadati</taxon>
        <taxon>Pseudomonadota</taxon>
        <taxon>Alphaproteobacteria</taxon>
        <taxon>Acetobacterales</taxon>
        <taxon>Acetobacteraceae</taxon>
        <taxon>Asaia</taxon>
    </lineage>
</organism>
<comment type="caution">
    <text evidence="1">The sequence shown here is derived from an EMBL/GenBank/DDBJ whole genome shotgun (WGS) entry which is preliminary data.</text>
</comment>
<evidence type="ECO:0000313" key="2">
    <source>
        <dbReference type="Proteomes" id="UP000027583"/>
    </source>
</evidence>
<dbReference type="Proteomes" id="UP000027583">
    <property type="component" value="Unassembled WGS sequence"/>
</dbReference>
<sequence>MIRKLLPGADRTHMDKALGWSRSLGDLENQLTSALPKAV</sequence>
<evidence type="ECO:0000313" key="1">
    <source>
        <dbReference type="EMBL" id="CDG40487.1"/>
    </source>
</evidence>
<gene>
    <name evidence="1" type="ORF">ASAP_2442</name>
</gene>
<reference evidence="1 2" key="2">
    <citation type="journal article" date="2014" name="PLoS ONE">
        <title>Evolution of mitochondria reconstructed from the energy metabolism of living bacteria.</title>
        <authorList>
            <person name="Degli Esposti M."/>
            <person name="Chouaia B."/>
            <person name="Comandatore F."/>
            <person name="Crotti E."/>
            <person name="Sassera D."/>
            <person name="Lievens P.M."/>
            <person name="Daffonchio D."/>
            <person name="Bandi C."/>
        </authorList>
    </citation>
    <scope>NUCLEOTIDE SEQUENCE [LARGE SCALE GENOMIC DNA]</scope>
    <source>
        <strain evidence="1 2">SF2.1</strain>
    </source>
</reference>
<proteinExistence type="predicted"/>
<dbReference type="EMBL" id="CBLX010000018">
    <property type="protein sequence ID" value="CDG40487.1"/>
    <property type="molecule type" value="Genomic_DNA"/>
</dbReference>
<accession>A0A060QLN3</accession>
<dbReference type="AlphaFoldDB" id="A0A060QLN3"/>